<dbReference type="CDD" id="cd13961">
    <property type="entry name" value="PT_UbiA_DGGGPS"/>
    <property type="match status" value="1"/>
</dbReference>
<evidence type="ECO:0000256" key="3">
    <source>
        <dbReference type="ARBA" id="ARBA00022692"/>
    </source>
</evidence>
<comment type="caution">
    <text evidence="7">The sequence shown here is derived from an EMBL/GenBank/DDBJ whole genome shotgun (WGS) entry which is preliminary data.</text>
</comment>
<dbReference type="AlphaFoldDB" id="A0A095SS02"/>
<dbReference type="Pfam" id="PF01040">
    <property type="entry name" value="UbiA"/>
    <property type="match status" value="1"/>
</dbReference>
<keyword evidence="5 6" id="KW-0472">Membrane</keyword>
<feature type="transmembrane region" description="Helical" evidence="6">
    <location>
        <begin position="268"/>
        <end position="287"/>
    </location>
</feature>
<keyword evidence="7" id="KW-0808">Transferase</keyword>
<dbReference type="eggNOG" id="COG0382">
    <property type="taxonomic scope" value="Bacteria"/>
</dbReference>
<evidence type="ECO:0000256" key="1">
    <source>
        <dbReference type="ARBA" id="ARBA00004141"/>
    </source>
</evidence>
<feature type="transmembrane region" description="Helical" evidence="6">
    <location>
        <begin position="234"/>
        <end position="256"/>
    </location>
</feature>
<evidence type="ECO:0000256" key="2">
    <source>
        <dbReference type="ARBA" id="ARBA00022475"/>
    </source>
</evidence>
<gene>
    <name evidence="7" type="primary">ubiA</name>
    <name evidence="7" type="ORF">LG45_14570</name>
</gene>
<keyword evidence="8" id="KW-1185">Reference proteome</keyword>
<feature type="transmembrane region" description="Helical" evidence="6">
    <location>
        <begin position="94"/>
        <end position="111"/>
    </location>
</feature>
<dbReference type="Proteomes" id="UP000029554">
    <property type="component" value="Unassembled WGS sequence"/>
</dbReference>
<reference evidence="7 8" key="1">
    <citation type="submission" date="2014-09" db="EMBL/GenBank/DDBJ databases">
        <title>Whole Genome Shotgun of Flavobacterium aquatile LMG 4008.</title>
        <authorList>
            <person name="Gale A.N."/>
            <person name="Pipes S.E."/>
            <person name="Newman J.D."/>
        </authorList>
    </citation>
    <scope>NUCLEOTIDE SEQUENCE [LARGE SCALE GENOMIC DNA]</scope>
    <source>
        <strain evidence="7 8">LMG 4008</strain>
    </source>
</reference>
<comment type="subcellular location">
    <subcellularLocation>
        <location evidence="1">Membrane</location>
        <topology evidence="1">Multi-pass membrane protein</topology>
    </subcellularLocation>
</comment>
<dbReference type="NCBIfam" id="NF009512">
    <property type="entry name" value="PRK12872.1-1"/>
    <property type="match status" value="1"/>
</dbReference>
<evidence type="ECO:0000313" key="7">
    <source>
        <dbReference type="EMBL" id="KGD67426.1"/>
    </source>
</evidence>
<dbReference type="InterPro" id="IPR044878">
    <property type="entry name" value="UbiA_sf"/>
</dbReference>
<evidence type="ECO:0000256" key="5">
    <source>
        <dbReference type="ARBA" id="ARBA00023136"/>
    </source>
</evidence>
<feature type="transmembrane region" description="Helical" evidence="6">
    <location>
        <begin position="154"/>
        <end position="173"/>
    </location>
</feature>
<organism evidence="7 8">
    <name type="scientific">Flavobacterium aquatile LMG 4008 = ATCC 11947</name>
    <dbReference type="NCBI Taxonomy" id="1453498"/>
    <lineage>
        <taxon>Bacteria</taxon>
        <taxon>Pseudomonadati</taxon>
        <taxon>Bacteroidota</taxon>
        <taxon>Flavobacteriia</taxon>
        <taxon>Flavobacteriales</taxon>
        <taxon>Flavobacteriaceae</taxon>
        <taxon>Flavobacterium</taxon>
    </lineage>
</organism>
<dbReference type="Gene3D" id="1.20.120.1780">
    <property type="entry name" value="UbiA prenyltransferase"/>
    <property type="match status" value="1"/>
</dbReference>
<accession>A0A095SS02</accession>
<dbReference type="InterPro" id="IPR050475">
    <property type="entry name" value="Prenyltransferase_related"/>
</dbReference>
<dbReference type="GO" id="GO:0016765">
    <property type="term" value="F:transferase activity, transferring alkyl or aryl (other than methyl) groups"/>
    <property type="evidence" value="ECO:0007669"/>
    <property type="project" value="InterPro"/>
</dbReference>
<keyword evidence="3 6" id="KW-0812">Transmembrane</keyword>
<evidence type="ECO:0000256" key="6">
    <source>
        <dbReference type="SAM" id="Phobius"/>
    </source>
</evidence>
<dbReference type="InterPro" id="IPR000537">
    <property type="entry name" value="UbiA_prenyltransferase"/>
</dbReference>
<dbReference type="Gene3D" id="1.10.357.140">
    <property type="entry name" value="UbiA prenyltransferase"/>
    <property type="match status" value="1"/>
</dbReference>
<protein>
    <submittedName>
        <fullName evidence="7">Prenyltransferase</fullName>
    </submittedName>
</protein>
<name>A0A095SS02_9FLAO</name>
<dbReference type="PANTHER" id="PTHR42723:SF1">
    <property type="entry name" value="CHLOROPHYLL SYNTHASE, CHLOROPLASTIC"/>
    <property type="match status" value="1"/>
</dbReference>
<keyword evidence="2" id="KW-1003">Cell membrane</keyword>
<dbReference type="GO" id="GO:0016020">
    <property type="term" value="C:membrane"/>
    <property type="evidence" value="ECO:0007669"/>
    <property type="project" value="UniProtKB-SubCell"/>
</dbReference>
<evidence type="ECO:0000256" key="4">
    <source>
        <dbReference type="ARBA" id="ARBA00022989"/>
    </source>
</evidence>
<keyword evidence="4 6" id="KW-1133">Transmembrane helix</keyword>
<dbReference type="PANTHER" id="PTHR42723">
    <property type="entry name" value="CHLOROPHYLL SYNTHASE"/>
    <property type="match status" value="1"/>
</dbReference>
<dbReference type="STRING" id="1453498.LG45_14570"/>
<sequence>MQLIFRFGYLELINIPLSLFYWQYALLIAATVLIAAGGYVINDIFDQETDLENNTNKTIIGNSISESKAYIIYASLTITGVLCGFILANSVDRSNFAVIFVLIATLLYFYASTLKQIAVVGNIIVATLLAFSVIIIGIFDIVPNTFDFNQKQMMLAFSILFDYAKFAFIINLVREIIKDIEDIKGDTLQEMKTLPIIIGVPKTNKVAFVLLLLPVLYLFYYVKSNLFDSNLFYAVFYMIALVIAPMVICLIKIWNAKEKNDYTKISSFLKWIIFFGILSIAVITLNIKFNG</sequence>
<evidence type="ECO:0000313" key="8">
    <source>
        <dbReference type="Proteomes" id="UP000029554"/>
    </source>
</evidence>
<proteinExistence type="predicted"/>
<feature type="transmembrane region" description="Helical" evidence="6">
    <location>
        <begin position="123"/>
        <end position="142"/>
    </location>
</feature>
<feature type="transmembrane region" description="Helical" evidence="6">
    <location>
        <begin position="20"/>
        <end position="41"/>
    </location>
</feature>
<feature type="transmembrane region" description="Helical" evidence="6">
    <location>
        <begin position="70"/>
        <end position="88"/>
    </location>
</feature>
<dbReference type="EMBL" id="JRHH01000005">
    <property type="protein sequence ID" value="KGD67426.1"/>
    <property type="molecule type" value="Genomic_DNA"/>
</dbReference>